<accession>A0A6A2XJD8</accession>
<protein>
    <submittedName>
        <fullName evidence="2">LMBR1-like membrane protein isoform 1</fullName>
    </submittedName>
</protein>
<evidence type="ECO:0000313" key="2">
    <source>
        <dbReference type="EMBL" id="KAE8675662.1"/>
    </source>
</evidence>
<keyword evidence="3" id="KW-1185">Reference proteome</keyword>
<dbReference type="EMBL" id="VEPZ02001395">
    <property type="protein sequence ID" value="KAE8675662.1"/>
    <property type="molecule type" value="Genomic_DNA"/>
</dbReference>
<proteinExistence type="predicted"/>
<feature type="region of interest" description="Disordered" evidence="1">
    <location>
        <begin position="1"/>
        <end position="20"/>
    </location>
</feature>
<reference evidence="2" key="1">
    <citation type="submission" date="2019-09" db="EMBL/GenBank/DDBJ databases">
        <title>Draft genome information of white flower Hibiscus syriacus.</title>
        <authorList>
            <person name="Kim Y.-M."/>
        </authorList>
    </citation>
    <scope>NUCLEOTIDE SEQUENCE [LARGE SCALE GENOMIC DNA]</scope>
    <source>
        <strain evidence="2">YM2019G1</strain>
    </source>
</reference>
<evidence type="ECO:0000256" key="1">
    <source>
        <dbReference type="SAM" id="MobiDB-lite"/>
    </source>
</evidence>
<dbReference type="PANTHER" id="PTHR34046">
    <property type="entry name" value="OS06G0218800 PROTEIN"/>
    <property type="match status" value="1"/>
</dbReference>
<gene>
    <name evidence="2" type="ORF">F3Y22_tig00111650pilonHSYRG00286</name>
</gene>
<sequence length="150" mass="16928">MDLSAPDHGSCRKHSNHQQNQGVCPCCLRERLSYLSCVPHKEASSLYFCAADSNFASPVRRRNSDKRNIFRVMGIKGMSLSSSGVKVGNGNGLKKSRSIAFVPRNLDEEEEDVENGKKRKGFWSKWVHFKEKKDVLMHSTSMRLMIPGVN</sequence>
<organism evidence="2 3">
    <name type="scientific">Hibiscus syriacus</name>
    <name type="common">Rose of Sharon</name>
    <dbReference type="NCBI Taxonomy" id="106335"/>
    <lineage>
        <taxon>Eukaryota</taxon>
        <taxon>Viridiplantae</taxon>
        <taxon>Streptophyta</taxon>
        <taxon>Embryophyta</taxon>
        <taxon>Tracheophyta</taxon>
        <taxon>Spermatophyta</taxon>
        <taxon>Magnoliopsida</taxon>
        <taxon>eudicotyledons</taxon>
        <taxon>Gunneridae</taxon>
        <taxon>Pentapetalae</taxon>
        <taxon>rosids</taxon>
        <taxon>malvids</taxon>
        <taxon>Malvales</taxon>
        <taxon>Malvaceae</taxon>
        <taxon>Malvoideae</taxon>
        <taxon>Hibiscus</taxon>
    </lineage>
</organism>
<comment type="caution">
    <text evidence="2">The sequence shown here is derived from an EMBL/GenBank/DDBJ whole genome shotgun (WGS) entry which is preliminary data.</text>
</comment>
<evidence type="ECO:0000313" key="3">
    <source>
        <dbReference type="Proteomes" id="UP000436088"/>
    </source>
</evidence>
<dbReference type="OrthoDB" id="1101370at2759"/>
<dbReference type="Proteomes" id="UP000436088">
    <property type="component" value="Unassembled WGS sequence"/>
</dbReference>
<dbReference type="PANTHER" id="PTHR34046:SF19">
    <property type="entry name" value="RAPIDLY ELICITED PROTEIN, PUTATIVE-RELATED"/>
    <property type="match status" value="1"/>
</dbReference>
<dbReference type="AlphaFoldDB" id="A0A6A2XJD8"/>
<name>A0A6A2XJD8_HIBSY</name>